<comment type="similarity">
    <text evidence="1">Belongs to the short-chain dehydrogenases/reductases (SDR) family.</text>
</comment>
<reference evidence="3" key="2">
    <citation type="submission" date="2021-01" db="EMBL/GenBank/DDBJ databases">
        <authorList>
            <person name="Schikora-Tamarit M.A."/>
        </authorList>
    </citation>
    <scope>NUCLEOTIDE SEQUENCE</scope>
    <source>
        <strain evidence="3">CBS6341</strain>
    </source>
</reference>
<evidence type="ECO:0000313" key="3">
    <source>
        <dbReference type="EMBL" id="KAH3669158.1"/>
    </source>
</evidence>
<evidence type="ECO:0000256" key="1">
    <source>
        <dbReference type="ARBA" id="ARBA00006484"/>
    </source>
</evidence>
<dbReference type="CDD" id="cd05233">
    <property type="entry name" value="SDR_c"/>
    <property type="match status" value="1"/>
</dbReference>
<dbReference type="PANTHER" id="PTHR43669">
    <property type="entry name" value="5-KETO-D-GLUCONATE 5-REDUCTASE"/>
    <property type="match status" value="1"/>
</dbReference>
<reference evidence="3" key="1">
    <citation type="journal article" date="2021" name="Open Biol.">
        <title>Shared evolutionary footprints suggest mitochondrial oxidative damage underlies multiple complex I losses in fungi.</title>
        <authorList>
            <person name="Schikora-Tamarit M.A."/>
            <person name="Marcet-Houben M."/>
            <person name="Nosek J."/>
            <person name="Gabaldon T."/>
        </authorList>
    </citation>
    <scope>NUCLEOTIDE SEQUENCE</scope>
    <source>
        <strain evidence="3">CBS6341</strain>
    </source>
</reference>
<accession>A0A9P8PBD7</accession>
<proteinExistence type="inferred from homology"/>
<dbReference type="SUPFAM" id="SSF51735">
    <property type="entry name" value="NAD(P)-binding Rossmann-fold domains"/>
    <property type="match status" value="1"/>
</dbReference>
<dbReference type="GO" id="GO:0016491">
    <property type="term" value="F:oxidoreductase activity"/>
    <property type="evidence" value="ECO:0007669"/>
    <property type="project" value="UniProtKB-KW"/>
</dbReference>
<dbReference type="OrthoDB" id="5336600at2759"/>
<comment type="caution">
    <text evidence="3">The sequence shown here is derived from an EMBL/GenBank/DDBJ whole genome shotgun (WGS) entry which is preliminary data.</text>
</comment>
<dbReference type="Proteomes" id="UP000769528">
    <property type="component" value="Unassembled WGS sequence"/>
</dbReference>
<protein>
    <submittedName>
        <fullName evidence="3">Uncharacterized protein</fullName>
    </submittedName>
</protein>
<dbReference type="Pfam" id="PF00106">
    <property type="entry name" value="adh_short"/>
    <property type="match status" value="1"/>
</dbReference>
<evidence type="ECO:0000313" key="4">
    <source>
        <dbReference type="Proteomes" id="UP000769528"/>
    </source>
</evidence>
<gene>
    <name evidence="3" type="ORF">WICMUC_004997</name>
</gene>
<keyword evidence="2" id="KW-0560">Oxidoreductase</keyword>
<sequence length="233" mass="25837">MSDNIAIIFGAGSKIGLSVTNKFLSNDYKVVTVSRSDFKIDNEDQYSENYYHFKADLTDLSVVPKVFAKTKELFGEPRVIIYNAAAVRWNEGKDDVFDPPVEELIEHTNVNTFAVYSALQQAIKIYPNIKSSKPKTFIFTGNAQNLLTFPTLFTLGVGKSATYSALQVADNVYGSKYGYRFYFADERVEDGGPAIQGTSGPAAAEFYYDLAENENKGIPVEATFVPGKGYVKF</sequence>
<dbReference type="PANTHER" id="PTHR43669:SF4">
    <property type="entry name" value="SHORT-CHAIN DEHYDROGENASE"/>
    <property type="match status" value="1"/>
</dbReference>
<keyword evidence="4" id="KW-1185">Reference proteome</keyword>
<dbReference type="AlphaFoldDB" id="A0A9P8PBD7"/>
<dbReference type="InterPro" id="IPR002347">
    <property type="entry name" value="SDR_fam"/>
</dbReference>
<evidence type="ECO:0000256" key="2">
    <source>
        <dbReference type="ARBA" id="ARBA00023002"/>
    </source>
</evidence>
<dbReference type="EMBL" id="JAEUBF010001336">
    <property type="protein sequence ID" value="KAH3669158.1"/>
    <property type="molecule type" value="Genomic_DNA"/>
</dbReference>
<dbReference type="Gene3D" id="3.40.50.720">
    <property type="entry name" value="NAD(P)-binding Rossmann-like Domain"/>
    <property type="match status" value="1"/>
</dbReference>
<name>A0A9P8PBD7_9ASCO</name>
<organism evidence="3 4">
    <name type="scientific">Wickerhamomyces mucosus</name>
    <dbReference type="NCBI Taxonomy" id="1378264"/>
    <lineage>
        <taxon>Eukaryota</taxon>
        <taxon>Fungi</taxon>
        <taxon>Dikarya</taxon>
        <taxon>Ascomycota</taxon>
        <taxon>Saccharomycotina</taxon>
        <taxon>Saccharomycetes</taxon>
        <taxon>Phaffomycetales</taxon>
        <taxon>Wickerhamomycetaceae</taxon>
        <taxon>Wickerhamomyces</taxon>
    </lineage>
</organism>
<dbReference type="InterPro" id="IPR036291">
    <property type="entry name" value="NAD(P)-bd_dom_sf"/>
</dbReference>